<name>A0AAV2QEC7_MEGNR</name>
<evidence type="ECO:0000313" key="1">
    <source>
        <dbReference type="EMBL" id="CAL4078572.1"/>
    </source>
</evidence>
<comment type="caution">
    <text evidence="1">The sequence shown here is derived from an EMBL/GenBank/DDBJ whole genome shotgun (WGS) entry which is preliminary data.</text>
</comment>
<accession>A0AAV2QEC7</accession>
<dbReference type="AlphaFoldDB" id="A0AAV2QEC7"/>
<dbReference type="Proteomes" id="UP001497623">
    <property type="component" value="Unassembled WGS sequence"/>
</dbReference>
<organism evidence="1 2">
    <name type="scientific">Meganyctiphanes norvegica</name>
    <name type="common">Northern krill</name>
    <name type="synonym">Thysanopoda norvegica</name>
    <dbReference type="NCBI Taxonomy" id="48144"/>
    <lineage>
        <taxon>Eukaryota</taxon>
        <taxon>Metazoa</taxon>
        <taxon>Ecdysozoa</taxon>
        <taxon>Arthropoda</taxon>
        <taxon>Crustacea</taxon>
        <taxon>Multicrustacea</taxon>
        <taxon>Malacostraca</taxon>
        <taxon>Eumalacostraca</taxon>
        <taxon>Eucarida</taxon>
        <taxon>Euphausiacea</taxon>
        <taxon>Euphausiidae</taxon>
        <taxon>Meganyctiphanes</taxon>
    </lineage>
</organism>
<evidence type="ECO:0000313" key="2">
    <source>
        <dbReference type="Proteomes" id="UP001497623"/>
    </source>
</evidence>
<gene>
    <name evidence="1" type="ORF">MNOR_LOCUS10691</name>
</gene>
<proteinExistence type="predicted"/>
<feature type="non-terminal residue" evidence="1">
    <location>
        <position position="1"/>
    </location>
</feature>
<sequence length="134" mass="14637">GYVSLESMQSDTDENIIKAAEAKLLQSKNDTKPVYLLGKPTMYQPLVGNTDESATEKSSKPFSYVGHSYEGDIISKNTNNDPYISSGIIDILNDPLPLVESNPLLGDIAAAYSDLSEAFAQTYHVQVHEVDEIP</sequence>
<protein>
    <submittedName>
        <fullName evidence="1">Uncharacterized protein</fullName>
    </submittedName>
</protein>
<keyword evidence="2" id="KW-1185">Reference proteome</keyword>
<reference evidence="1 2" key="1">
    <citation type="submission" date="2024-05" db="EMBL/GenBank/DDBJ databases">
        <authorList>
            <person name="Wallberg A."/>
        </authorList>
    </citation>
    <scope>NUCLEOTIDE SEQUENCE [LARGE SCALE GENOMIC DNA]</scope>
</reference>
<dbReference type="EMBL" id="CAXKWB010005465">
    <property type="protein sequence ID" value="CAL4078572.1"/>
    <property type="molecule type" value="Genomic_DNA"/>
</dbReference>